<keyword evidence="2" id="KW-0489">Methyltransferase</keyword>
<organism evidence="2 3">
    <name type="scientific">Paraburkholderia acidisoli</name>
    <dbReference type="NCBI Taxonomy" id="2571748"/>
    <lineage>
        <taxon>Bacteria</taxon>
        <taxon>Pseudomonadati</taxon>
        <taxon>Pseudomonadota</taxon>
        <taxon>Betaproteobacteria</taxon>
        <taxon>Burkholderiales</taxon>
        <taxon>Burkholderiaceae</taxon>
        <taxon>Paraburkholderia</taxon>
    </lineage>
</organism>
<dbReference type="Proteomes" id="UP000433577">
    <property type="component" value="Chromosome 1"/>
</dbReference>
<dbReference type="KEGG" id="pacs:FAZ98_03120"/>
<keyword evidence="3" id="KW-1185">Reference proteome</keyword>
<dbReference type="CDD" id="cd02440">
    <property type="entry name" value="AdoMet_MTases"/>
    <property type="match status" value="1"/>
</dbReference>
<dbReference type="Pfam" id="PF13489">
    <property type="entry name" value="Methyltransf_23"/>
    <property type="match status" value="1"/>
</dbReference>
<dbReference type="RefSeq" id="WP_158948685.1">
    <property type="nucleotide sequence ID" value="NZ_CP046913.1"/>
</dbReference>
<dbReference type="GO" id="GO:0008168">
    <property type="term" value="F:methyltransferase activity"/>
    <property type="evidence" value="ECO:0007669"/>
    <property type="project" value="UniProtKB-KW"/>
</dbReference>
<dbReference type="Gene3D" id="3.40.50.150">
    <property type="entry name" value="Vaccinia Virus protein VP39"/>
    <property type="match status" value="1"/>
</dbReference>
<reference evidence="2 3" key="1">
    <citation type="submission" date="2019-12" db="EMBL/GenBank/DDBJ databases">
        <title>Paraburkholderia acidiphila 7Q-K02 sp. nov and Paraburkholderia acidisoli DHF22 sp. nov., two strains isolated from forest soil.</title>
        <authorList>
            <person name="Gao Z."/>
            <person name="Qiu L."/>
        </authorList>
    </citation>
    <scope>NUCLEOTIDE SEQUENCE [LARGE SCALE GENOMIC DNA]</scope>
    <source>
        <strain evidence="2 3">DHF22</strain>
    </source>
</reference>
<name>A0A7Z2GFF7_9BURK</name>
<keyword evidence="1" id="KW-0175">Coiled coil</keyword>
<dbReference type="Gene3D" id="1.20.5.4090">
    <property type="match status" value="1"/>
</dbReference>
<gene>
    <name evidence="2" type="ORF">FAZ98_03120</name>
</gene>
<dbReference type="EMBL" id="CP046913">
    <property type="protein sequence ID" value="QGZ60807.1"/>
    <property type="molecule type" value="Genomic_DNA"/>
</dbReference>
<dbReference type="OrthoDB" id="574053at2"/>
<dbReference type="SUPFAM" id="SSF53335">
    <property type="entry name" value="S-adenosyl-L-methionine-dependent methyltransferases"/>
    <property type="match status" value="1"/>
</dbReference>
<dbReference type="AlphaFoldDB" id="A0A7Z2GFF7"/>
<accession>A0A7Z2GFF7</accession>
<keyword evidence="2" id="KW-0808">Transferase</keyword>
<feature type="coiled-coil region" evidence="1">
    <location>
        <begin position="336"/>
        <end position="363"/>
    </location>
</feature>
<sequence length="421" mass="47818">MMGVTFLGMRCKMDRRDQILKYIGKEQLGIEIGPYCWPLTPKRDGYRCLVMDVFDTATTRARAAENPTFTAEVLAGIEDIDLVGSSTLIDDVIEREGRLGEFDYIVSSHNFEHLPNPLRFLQGCARVLKPEGIISMAIPDRRACYDYFRPVTRLADWLDAWLTDRHRPTYAQSFDERWVRASYDHHGVPYGSFFQGADPALITAAMTFEEDFAMWRDRLKANDAEYHDAHCSVFTPASLELLLRDSAWLGLIPFEVVEIYHSPGVDIFVHLRRLRSVEDARPADYPAIRERLLHRVLEEAAQTSKIGHLLGGLDQQQVERMVQAGRDAGSADADALAQLQRESNELRAQVSALQAQLGETERAASYARSERLALQREVAESREKERHLNASIADLRESTSWRITAPIRKVKQALSKKAPMN</sequence>
<evidence type="ECO:0000256" key="1">
    <source>
        <dbReference type="SAM" id="Coils"/>
    </source>
</evidence>
<protein>
    <submittedName>
        <fullName evidence="2">Methyltransferase domain-containing protein</fullName>
    </submittedName>
</protein>
<proteinExistence type="predicted"/>
<dbReference type="InterPro" id="IPR029063">
    <property type="entry name" value="SAM-dependent_MTases_sf"/>
</dbReference>
<dbReference type="GO" id="GO:0032259">
    <property type="term" value="P:methylation"/>
    <property type="evidence" value="ECO:0007669"/>
    <property type="project" value="UniProtKB-KW"/>
</dbReference>
<evidence type="ECO:0000313" key="2">
    <source>
        <dbReference type="EMBL" id="QGZ60807.1"/>
    </source>
</evidence>
<evidence type="ECO:0000313" key="3">
    <source>
        <dbReference type="Proteomes" id="UP000433577"/>
    </source>
</evidence>